<feature type="signal peptide" evidence="1">
    <location>
        <begin position="1"/>
        <end position="21"/>
    </location>
</feature>
<evidence type="ECO:0000256" key="1">
    <source>
        <dbReference type="SAM" id="SignalP"/>
    </source>
</evidence>
<feature type="domain" description="Type II secretion system protein GspG C-terminal" evidence="2">
    <location>
        <begin position="66"/>
        <end position="106"/>
    </location>
</feature>
<evidence type="ECO:0000313" key="3">
    <source>
        <dbReference type="EMBL" id="QDU86603.1"/>
    </source>
</evidence>
<organism evidence="3 4">
    <name type="scientific">Rohdeia mirabilis</name>
    <dbReference type="NCBI Taxonomy" id="2528008"/>
    <lineage>
        <taxon>Bacteria</taxon>
        <taxon>Pseudomonadati</taxon>
        <taxon>Planctomycetota</taxon>
        <taxon>Planctomycetia</taxon>
        <taxon>Planctomycetia incertae sedis</taxon>
        <taxon>Rohdeia</taxon>
    </lineage>
</organism>
<evidence type="ECO:0000259" key="2">
    <source>
        <dbReference type="Pfam" id="PF08334"/>
    </source>
</evidence>
<reference evidence="3 4" key="1">
    <citation type="submission" date="2019-02" db="EMBL/GenBank/DDBJ databases">
        <title>Deep-cultivation of Planctomycetes and their phenomic and genomic characterization uncovers novel biology.</title>
        <authorList>
            <person name="Wiegand S."/>
            <person name="Jogler M."/>
            <person name="Boedeker C."/>
            <person name="Pinto D."/>
            <person name="Vollmers J."/>
            <person name="Rivas-Marin E."/>
            <person name="Kohn T."/>
            <person name="Peeters S.H."/>
            <person name="Heuer A."/>
            <person name="Rast P."/>
            <person name="Oberbeckmann S."/>
            <person name="Bunk B."/>
            <person name="Jeske O."/>
            <person name="Meyerdierks A."/>
            <person name="Storesund J.E."/>
            <person name="Kallscheuer N."/>
            <person name="Luecker S."/>
            <person name="Lage O.M."/>
            <person name="Pohl T."/>
            <person name="Merkel B.J."/>
            <person name="Hornburger P."/>
            <person name="Mueller R.-W."/>
            <person name="Bruemmer F."/>
            <person name="Labrenz M."/>
            <person name="Spormann A.M."/>
            <person name="Op den Camp H."/>
            <person name="Overmann J."/>
            <person name="Amann R."/>
            <person name="Jetten M.S.M."/>
            <person name="Mascher T."/>
            <person name="Medema M.H."/>
            <person name="Devos D.P."/>
            <person name="Kaster A.-K."/>
            <person name="Ovreas L."/>
            <person name="Rohde M."/>
            <person name="Galperin M.Y."/>
            <person name="Jogler C."/>
        </authorList>
    </citation>
    <scope>NUCLEOTIDE SEQUENCE [LARGE SCALE GENOMIC DNA]</scope>
    <source>
        <strain evidence="3 4">Pla163</strain>
    </source>
</reference>
<dbReference type="Gene3D" id="3.30.700.10">
    <property type="entry name" value="Glycoprotein, Type 4 Pilin"/>
    <property type="match status" value="1"/>
</dbReference>
<accession>A0A518D552</accession>
<sequence length="134" mass="14285" precursor="true">MIQLRTLAAVALALVSAGCEAEIPPAAQTESALTETLQRLDMFAATHGRLPAVLSELADRHGHANRTVDGWGNPLQYSVDADGILTLRSLGSDGAPGGQRLAADVERRLRTRRDDGSLWAGSATWIMDAVVREP</sequence>
<dbReference type="InterPro" id="IPR013545">
    <property type="entry name" value="T2SS_protein-GspG_C"/>
</dbReference>
<name>A0A518D552_9BACT</name>
<dbReference type="Pfam" id="PF08334">
    <property type="entry name" value="T2SSG"/>
    <property type="match status" value="1"/>
</dbReference>
<protein>
    <submittedName>
        <fullName evidence="3">Bacterial type II secretion system protein G</fullName>
    </submittedName>
</protein>
<dbReference type="EMBL" id="CP036290">
    <property type="protein sequence ID" value="QDU86603.1"/>
    <property type="molecule type" value="Genomic_DNA"/>
</dbReference>
<dbReference type="InterPro" id="IPR045584">
    <property type="entry name" value="Pilin-like"/>
</dbReference>
<feature type="chain" id="PRO_5022052172" evidence="1">
    <location>
        <begin position="22"/>
        <end position="134"/>
    </location>
</feature>
<keyword evidence="1" id="KW-0732">Signal</keyword>
<dbReference type="OrthoDB" id="9795612at2"/>
<dbReference type="SUPFAM" id="SSF54523">
    <property type="entry name" value="Pili subunits"/>
    <property type="match status" value="1"/>
</dbReference>
<dbReference type="AlphaFoldDB" id="A0A518D552"/>
<dbReference type="RefSeq" id="WP_145192147.1">
    <property type="nucleotide sequence ID" value="NZ_CP036290.1"/>
</dbReference>
<keyword evidence="4" id="KW-1185">Reference proteome</keyword>
<evidence type="ECO:0000313" key="4">
    <source>
        <dbReference type="Proteomes" id="UP000319342"/>
    </source>
</evidence>
<proteinExistence type="predicted"/>
<gene>
    <name evidence="3" type="ORF">Pla163_37540</name>
</gene>
<dbReference type="PROSITE" id="PS51257">
    <property type="entry name" value="PROKAR_LIPOPROTEIN"/>
    <property type="match status" value="1"/>
</dbReference>
<dbReference type="Proteomes" id="UP000319342">
    <property type="component" value="Chromosome"/>
</dbReference>